<protein>
    <recommendedName>
        <fullName evidence="9">Peroxisomal membrane protein MPV17</fullName>
    </recommendedName>
</protein>
<evidence type="ECO:0000256" key="6">
    <source>
        <dbReference type="RuleBase" id="RU363053"/>
    </source>
</evidence>
<evidence type="ECO:0000256" key="1">
    <source>
        <dbReference type="ARBA" id="ARBA00004141"/>
    </source>
</evidence>
<evidence type="ECO:0000313" key="7">
    <source>
        <dbReference type="EMBL" id="CAE8636103.1"/>
    </source>
</evidence>
<comment type="similarity">
    <text evidence="2 6">Belongs to the peroxisomal membrane protein PXMP2/4 family.</text>
</comment>
<dbReference type="GO" id="GO:0005737">
    <property type="term" value="C:cytoplasm"/>
    <property type="evidence" value="ECO:0007669"/>
    <property type="project" value="TreeGrafter"/>
</dbReference>
<keyword evidence="5" id="KW-0472">Membrane</keyword>
<keyword evidence="4" id="KW-1133">Transmembrane helix</keyword>
<dbReference type="Pfam" id="PF04117">
    <property type="entry name" value="Mpv17_PMP22"/>
    <property type="match status" value="1"/>
</dbReference>
<dbReference type="GO" id="GO:0016020">
    <property type="term" value="C:membrane"/>
    <property type="evidence" value="ECO:0007669"/>
    <property type="project" value="UniProtKB-SubCell"/>
</dbReference>
<dbReference type="EMBL" id="CAJNNW010001223">
    <property type="protein sequence ID" value="CAE8636103.1"/>
    <property type="molecule type" value="Genomic_DNA"/>
</dbReference>
<proteinExistence type="inferred from homology"/>
<evidence type="ECO:0000256" key="5">
    <source>
        <dbReference type="ARBA" id="ARBA00023136"/>
    </source>
</evidence>
<comment type="subcellular location">
    <subcellularLocation>
        <location evidence="1">Membrane</location>
        <topology evidence="1">Multi-pass membrane protein</topology>
    </subcellularLocation>
</comment>
<evidence type="ECO:0008006" key="9">
    <source>
        <dbReference type="Google" id="ProtNLM"/>
    </source>
</evidence>
<comment type="caution">
    <text evidence="7">The sequence shown here is derived from an EMBL/GenBank/DDBJ whole genome shotgun (WGS) entry which is preliminary data.</text>
</comment>
<evidence type="ECO:0000256" key="2">
    <source>
        <dbReference type="ARBA" id="ARBA00006824"/>
    </source>
</evidence>
<dbReference type="InterPro" id="IPR007248">
    <property type="entry name" value="Mpv17_PMP22"/>
</dbReference>
<dbReference type="AlphaFoldDB" id="A0A813HES6"/>
<dbReference type="PANTHER" id="PTHR11266">
    <property type="entry name" value="PEROXISOMAL MEMBRANE PROTEIN 2, PXMP2 MPV17"/>
    <property type="match status" value="1"/>
</dbReference>
<evidence type="ECO:0000256" key="4">
    <source>
        <dbReference type="ARBA" id="ARBA00022989"/>
    </source>
</evidence>
<evidence type="ECO:0000313" key="8">
    <source>
        <dbReference type="Proteomes" id="UP000626109"/>
    </source>
</evidence>
<sequence length="208" mass="23344">MPVIMAGVLQQACSLCRMRGRHFASWYRDMNSSWPITTKSATASSLLAAGDLCTQGIWPQLQCQKQCNELSSPQTLDWARVARMASWGVIAGATGHFWYALLDRLVRQPGARGVVKKILIDQALFTPPYTLAFFMFQNMLSGDGFRASCRAAGDKLLPTLKVNWTYWSLVHVASFTVIPLEYRVLFVSFKNFLWSGFLSLTVYGRTSI</sequence>
<reference evidence="7" key="1">
    <citation type="submission" date="2021-02" db="EMBL/GenBank/DDBJ databases">
        <authorList>
            <person name="Dougan E. K."/>
            <person name="Rhodes N."/>
            <person name="Thang M."/>
            <person name="Chan C."/>
        </authorList>
    </citation>
    <scope>NUCLEOTIDE SEQUENCE</scope>
</reference>
<gene>
    <name evidence="7" type="ORF">PGLA2088_LOCUS1564</name>
</gene>
<keyword evidence="3" id="KW-0812">Transmembrane</keyword>
<evidence type="ECO:0000256" key="3">
    <source>
        <dbReference type="ARBA" id="ARBA00022692"/>
    </source>
</evidence>
<dbReference type="PANTHER" id="PTHR11266:SF17">
    <property type="entry name" value="PROTEIN MPV17"/>
    <property type="match status" value="1"/>
</dbReference>
<organism evidence="7 8">
    <name type="scientific">Polarella glacialis</name>
    <name type="common">Dinoflagellate</name>
    <dbReference type="NCBI Taxonomy" id="89957"/>
    <lineage>
        <taxon>Eukaryota</taxon>
        <taxon>Sar</taxon>
        <taxon>Alveolata</taxon>
        <taxon>Dinophyceae</taxon>
        <taxon>Suessiales</taxon>
        <taxon>Suessiaceae</taxon>
        <taxon>Polarella</taxon>
    </lineage>
</organism>
<name>A0A813HES6_POLGL</name>
<dbReference type="Proteomes" id="UP000626109">
    <property type="component" value="Unassembled WGS sequence"/>
</dbReference>
<accession>A0A813HES6</accession>